<dbReference type="Proteomes" id="UP000812270">
    <property type="component" value="Unassembled WGS sequence"/>
</dbReference>
<accession>A0A9E2W7Q8</accession>
<gene>
    <name evidence="2" type="ORF">KTO63_08045</name>
</gene>
<dbReference type="RefSeq" id="WP_217790710.1">
    <property type="nucleotide sequence ID" value="NZ_JAHSPG010000003.1"/>
</dbReference>
<evidence type="ECO:0000313" key="2">
    <source>
        <dbReference type="EMBL" id="MBV4357091.1"/>
    </source>
</evidence>
<keyword evidence="3" id="KW-1185">Reference proteome</keyword>
<organism evidence="2 3">
    <name type="scientific">Pinibacter aurantiacus</name>
    <dbReference type="NCBI Taxonomy" id="2851599"/>
    <lineage>
        <taxon>Bacteria</taxon>
        <taxon>Pseudomonadati</taxon>
        <taxon>Bacteroidota</taxon>
        <taxon>Chitinophagia</taxon>
        <taxon>Chitinophagales</taxon>
        <taxon>Chitinophagaceae</taxon>
        <taxon>Pinibacter</taxon>
    </lineage>
</organism>
<keyword evidence="1" id="KW-0812">Transmembrane</keyword>
<evidence type="ECO:0000313" key="3">
    <source>
        <dbReference type="Proteomes" id="UP000812270"/>
    </source>
</evidence>
<comment type="caution">
    <text evidence="2">The sequence shown here is derived from an EMBL/GenBank/DDBJ whole genome shotgun (WGS) entry which is preliminary data.</text>
</comment>
<keyword evidence="1" id="KW-0472">Membrane</keyword>
<dbReference type="Pfam" id="PF10604">
    <property type="entry name" value="Polyketide_cyc2"/>
    <property type="match status" value="1"/>
</dbReference>
<evidence type="ECO:0000256" key="1">
    <source>
        <dbReference type="SAM" id="Phobius"/>
    </source>
</evidence>
<protein>
    <submittedName>
        <fullName evidence="2">SRPBCC family protein</fullName>
    </submittedName>
</protein>
<proteinExistence type="predicted"/>
<sequence length="179" mass="20028">MKKVLKYILLFVVAVIAIVLIAGVFISRDFHFETSIVINAPKEKVWQNVGTLAGMDKWNPWNERDPNMQKSIQGQDGTVGAVSTWKGNKQVGSGSQTIKKIDAPNSIETDLHFIEPFDSRAVAYVNLTDEQGGTKVVWGFDSRFPYPFNVLSKFMNMKEDLGKDFNGGLAKLKKISENE</sequence>
<reference evidence="2" key="1">
    <citation type="submission" date="2021-06" db="EMBL/GenBank/DDBJ databases">
        <authorList>
            <person name="Huq M.A."/>
        </authorList>
    </citation>
    <scope>NUCLEOTIDE SEQUENCE</scope>
    <source>
        <strain evidence="2">MAH-26</strain>
    </source>
</reference>
<name>A0A9E2W7Q8_9BACT</name>
<dbReference type="CDD" id="cd07818">
    <property type="entry name" value="SRPBCC_1"/>
    <property type="match status" value="1"/>
</dbReference>
<keyword evidence="1" id="KW-1133">Transmembrane helix</keyword>
<dbReference type="EMBL" id="JAHSPG010000003">
    <property type="protein sequence ID" value="MBV4357091.1"/>
    <property type="molecule type" value="Genomic_DNA"/>
</dbReference>
<feature type="transmembrane region" description="Helical" evidence="1">
    <location>
        <begin position="7"/>
        <end position="26"/>
    </location>
</feature>
<dbReference type="AlphaFoldDB" id="A0A9E2W7Q8"/>
<dbReference type="InterPro" id="IPR019587">
    <property type="entry name" value="Polyketide_cyclase/dehydratase"/>
</dbReference>